<keyword evidence="8" id="KW-0934">Plastid</keyword>
<name>A0A6N2KDA5_SALVM</name>
<evidence type="ECO:0000256" key="8">
    <source>
        <dbReference type="ARBA" id="ARBA00022640"/>
    </source>
</evidence>
<gene>
    <name evidence="14" type="ORF">SVIM_LOCUS68587</name>
</gene>
<evidence type="ECO:0000256" key="13">
    <source>
        <dbReference type="ARBA" id="ARBA00023136"/>
    </source>
</evidence>
<keyword evidence="13" id="KW-0472">Membrane</keyword>
<evidence type="ECO:0000256" key="7">
    <source>
        <dbReference type="ARBA" id="ARBA00022528"/>
    </source>
</evidence>
<dbReference type="GO" id="GO:0034426">
    <property type="term" value="C:etioplast membrane"/>
    <property type="evidence" value="ECO:0007669"/>
    <property type="project" value="UniProtKB-SubCell"/>
</dbReference>
<evidence type="ECO:0000256" key="1">
    <source>
        <dbReference type="ARBA" id="ARBA00002327"/>
    </source>
</evidence>
<evidence type="ECO:0000256" key="5">
    <source>
        <dbReference type="ARBA" id="ARBA00022448"/>
    </source>
</evidence>
<reference evidence="14" key="1">
    <citation type="submission" date="2019-03" db="EMBL/GenBank/DDBJ databases">
        <authorList>
            <person name="Mank J."/>
            <person name="Almeida P."/>
        </authorList>
    </citation>
    <scope>NUCLEOTIDE SEQUENCE</scope>
    <source>
        <strain evidence="14">78183</strain>
    </source>
</reference>
<keyword evidence="10" id="KW-1002">Plastid outer membrane</keyword>
<evidence type="ECO:0000256" key="2">
    <source>
        <dbReference type="ARBA" id="ARBA00004396"/>
    </source>
</evidence>
<comment type="subcellular location">
    <subcellularLocation>
        <location evidence="2">Plastid</location>
        <location evidence="2">Chloroplast outer membrane</location>
        <topology evidence="2">Multi-pass membrane protein</topology>
    </subcellularLocation>
    <subcellularLocation>
        <location evidence="3">Plastid</location>
        <location evidence="3">Etioplast membrane</location>
        <topology evidence="3">Multi-pass membrane protein</topology>
    </subcellularLocation>
</comment>
<keyword evidence="7" id="KW-0150">Chloroplast</keyword>
<keyword evidence="11" id="KW-0406">Ion transport</keyword>
<dbReference type="AlphaFoldDB" id="A0A6N2KDA5"/>
<keyword evidence="9" id="KW-0812">Transmembrane</keyword>
<comment type="function">
    <text evidence="1">High-conductance voltage-dependent solute channel with a slight selectivity for cations transporting triosephosphates, dicarboxylic acids, ATP, inorganic phosphate (Pi), sugars, and positively or negatively charged amino acids.</text>
</comment>
<proteinExistence type="predicted"/>
<dbReference type="EMBL" id="CAADRP010000291">
    <property type="protein sequence ID" value="VFU26338.1"/>
    <property type="molecule type" value="Genomic_DNA"/>
</dbReference>
<dbReference type="PANTHER" id="PTHR35284:SF1">
    <property type="entry name" value="OUTER ENVELOPE PORE PROTEIN 24A, CHLOROPLASTIC-RELATED"/>
    <property type="match status" value="1"/>
</dbReference>
<evidence type="ECO:0000256" key="4">
    <source>
        <dbReference type="ARBA" id="ARBA00011593"/>
    </source>
</evidence>
<keyword evidence="5" id="KW-0813">Transport</keyword>
<evidence type="ECO:0000256" key="10">
    <source>
        <dbReference type="ARBA" id="ARBA00022805"/>
    </source>
</evidence>
<keyword evidence="6" id="KW-1134">Transmembrane beta strand</keyword>
<organism evidence="14">
    <name type="scientific">Salix viminalis</name>
    <name type="common">Common osier</name>
    <name type="synonym">Basket willow</name>
    <dbReference type="NCBI Taxonomy" id="40686"/>
    <lineage>
        <taxon>Eukaryota</taxon>
        <taxon>Viridiplantae</taxon>
        <taxon>Streptophyta</taxon>
        <taxon>Embryophyta</taxon>
        <taxon>Tracheophyta</taxon>
        <taxon>Spermatophyta</taxon>
        <taxon>Magnoliopsida</taxon>
        <taxon>eudicotyledons</taxon>
        <taxon>Gunneridae</taxon>
        <taxon>Pentapetalae</taxon>
        <taxon>rosids</taxon>
        <taxon>fabids</taxon>
        <taxon>Malpighiales</taxon>
        <taxon>Salicaceae</taxon>
        <taxon>Saliceae</taxon>
        <taxon>Salix</taxon>
    </lineage>
</organism>
<dbReference type="PANTHER" id="PTHR35284">
    <property type="entry name" value="OUTER ENVELOPE PORE PROTEIN 24A, CHLOROPLASTIC-RELATED"/>
    <property type="match status" value="1"/>
</dbReference>
<dbReference type="GO" id="GO:0009707">
    <property type="term" value="C:chloroplast outer membrane"/>
    <property type="evidence" value="ECO:0007669"/>
    <property type="project" value="UniProtKB-SubCell"/>
</dbReference>
<keyword evidence="12" id="KW-0626">Porin</keyword>
<dbReference type="GO" id="GO:0034765">
    <property type="term" value="P:regulation of monoatomic ion transmembrane transport"/>
    <property type="evidence" value="ECO:0007669"/>
    <property type="project" value="InterPro"/>
</dbReference>
<dbReference type="GO" id="GO:0015288">
    <property type="term" value="F:porin activity"/>
    <property type="evidence" value="ECO:0007669"/>
    <property type="project" value="UniProtKB-KW"/>
</dbReference>
<evidence type="ECO:0000256" key="12">
    <source>
        <dbReference type="ARBA" id="ARBA00023114"/>
    </source>
</evidence>
<dbReference type="GO" id="GO:0046930">
    <property type="term" value="C:pore complex"/>
    <property type="evidence" value="ECO:0007669"/>
    <property type="project" value="UniProtKB-KW"/>
</dbReference>
<evidence type="ECO:0008006" key="15">
    <source>
        <dbReference type="Google" id="ProtNLM"/>
    </source>
</evidence>
<sequence length="212" mass="23479">MKASLKSKYDNDKSSAAATVAFNAGDVKLRASVTDATVVNGPSLNGLALAVEKPGFFIIDFNVPKKDIRFQFMSSVKVADKPLNLTYIHSRGDNRTILDGTIVVDSANKVSANYMLGTENCKLRYTYVHGGLTTFEPCYDFAKKSWIFSASRKVYGDAVFRAMYQTSSKNLGLEWSRNPKLNGNFKVSASINLAEESKMPKLTAESTWHFEM</sequence>
<evidence type="ECO:0000256" key="6">
    <source>
        <dbReference type="ARBA" id="ARBA00022452"/>
    </source>
</evidence>
<accession>A0A6N2KDA5</accession>
<dbReference type="GO" id="GO:0022843">
    <property type="term" value="F:voltage-gated monoatomic cation channel activity"/>
    <property type="evidence" value="ECO:0007669"/>
    <property type="project" value="InterPro"/>
</dbReference>
<dbReference type="InterPro" id="IPR034626">
    <property type="entry name" value="OEP24"/>
</dbReference>
<evidence type="ECO:0000256" key="3">
    <source>
        <dbReference type="ARBA" id="ARBA00004441"/>
    </source>
</evidence>
<comment type="subunit">
    <text evidence="4">Homooligomers form large rather nonselective pores in plastidial outer membranes.</text>
</comment>
<protein>
    <recommendedName>
        <fullName evidence="15">Outer envelope pore protein 24, chloroplastic</fullName>
    </recommendedName>
</protein>
<evidence type="ECO:0000313" key="14">
    <source>
        <dbReference type="EMBL" id="VFU26338.1"/>
    </source>
</evidence>
<evidence type="ECO:0000256" key="11">
    <source>
        <dbReference type="ARBA" id="ARBA00023065"/>
    </source>
</evidence>
<evidence type="ECO:0000256" key="9">
    <source>
        <dbReference type="ARBA" id="ARBA00022692"/>
    </source>
</evidence>